<keyword evidence="3 6" id="KW-0812">Transmembrane</keyword>
<dbReference type="SUPFAM" id="SSF140478">
    <property type="entry name" value="LemA-like"/>
    <property type="match status" value="1"/>
</dbReference>
<evidence type="ECO:0000313" key="7">
    <source>
        <dbReference type="EMBL" id="GGX38205.1"/>
    </source>
</evidence>
<reference evidence="7" key="1">
    <citation type="journal article" date="2014" name="Int. J. Syst. Evol. Microbiol.">
        <title>Complete genome sequence of Corynebacterium casei LMG S-19264T (=DSM 44701T), isolated from a smear-ripened cheese.</title>
        <authorList>
            <consortium name="US DOE Joint Genome Institute (JGI-PGF)"/>
            <person name="Walter F."/>
            <person name="Albersmeier A."/>
            <person name="Kalinowski J."/>
            <person name="Ruckert C."/>
        </authorList>
    </citation>
    <scope>NUCLEOTIDE SEQUENCE</scope>
    <source>
        <strain evidence="7">KCTC 22169</strain>
    </source>
</reference>
<dbReference type="RefSeq" id="WP_189606480.1">
    <property type="nucleotide sequence ID" value="NZ_BMXR01000001.1"/>
</dbReference>
<dbReference type="GO" id="GO:0016020">
    <property type="term" value="C:membrane"/>
    <property type="evidence" value="ECO:0007669"/>
    <property type="project" value="UniProtKB-SubCell"/>
</dbReference>
<organism evidence="7 8">
    <name type="scientific">Saccharospirillum salsuginis</name>
    <dbReference type="NCBI Taxonomy" id="418750"/>
    <lineage>
        <taxon>Bacteria</taxon>
        <taxon>Pseudomonadati</taxon>
        <taxon>Pseudomonadota</taxon>
        <taxon>Gammaproteobacteria</taxon>
        <taxon>Oceanospirillales</taxon>
        <taxon>Saccharospirillaceae</taxon>
        <taxon>Saccharospirillum</taxon>
    </lineage>
</organism>
<evidence type="ECO:0008006" key="9">
    <source>
        <dbReference type="Google" id="ProtNLM"/>
    </source>
</evidence>
<accession>A0A918K0K7</accession>
<evidence type="ECO:0000256" key="3">
    <source>
        <dbReference type="ARBA" id="ARBA00022692"/>
    </source>
</evidence>
<keyword evidence="8" id="KW-1185">Reference proteome</keyword>
<reference evidence="7" key="2">
    <citation type="submission" date="2020-09" db="EMBL/GenBank/DDBJ databases">
        <authorList>
            <person name="Sun Q."/>
            <person name="Kim S."/>
        </authorList>
    </citation>
    <scope>NUCLEOTIDE SEQUENCE</scope>
    <source>
        <strain evidence="7">KCTC 22169</strain>
    </source>
</reference>
<dbReference type="AlphaFoldDB" id="A0A918K0K7"/>
<comment type="similarity">
    <text evidence="2">Belongs to the LemA family.</text>
</comment>
<protein>
    <recommendedName>
        <fullName evidence="9">LemA protein</fullName>
    </recommendedName>
</protein>
<dbReference type="PANTHER" id="PTHR34478:SF2">
    <property type="entry name" value="MEMBRANE PROTEIN"/>
    <property type="match status" value="1"/>
</dbReference>
<evidence type="ECO:0000256" key="6">
    <source>
        <dbReference type="SAM" id="Phobius"/>
    </source>
</evidence>
<evidence type="ECO:0000256" key="4">
    <source>
        <dbReference type="ARBA" id="ARBA00022989"/>
    </source>
</evidence>
<comment type="subcellular location">
    <subcellularLocation>
        <location evidence="1">Membrane</location>
        <topology evidence="1">Single-pass membrane protein</topology>
    </subcellularLocation>
</comment>
<evidence type="ECO:0000256" key="2">
    <source>
        <dbReference type="ARBA" id="ARBA00008854"/>
    </source>
</evidence>
<dbReference type="Proteomes" id="UP000626148">
    <property type="component" value="Unassembled WGS sequence"/>
</dbReference>
<keyword evidence="5 6" id="KW-0472">Membrane</keyword>
<evidence type="ECO:0000256" key="1">
    <source>
        <dbReference type="ARBA" id="ARBA00004167"/>
    </source>
</evidence>
<name>A0A918K0K7_9GAMM</name>
<dbReference type="Pfam" id="PF04011">
    <property type="entry name" value="LemA"/>
    <property type="match status" value="1"/>
</dbReference>
<evidence type="ECO:0000313" key="8">
    <source>
        <dbReference type="Proteomes" id="UP000626148"/>
    </source>
</evidence>
<dbReference type="Gene3D" id="1.20.1440.20">
    <property type="entry name" value="LemA-like domain"/>
    <property type="match status" value="1"/>
</dbReference>
<feature type="transmembrane region" description="Helical" evidence="6">
    <location>
        <begin position="6"/>
        <end position="26"/>
    </location>
</feature>
<evidence type="ECO:0000256" key="5">
    <source>
        <dbReference type="ARBA" id="ARBA00023136"/>
    </source>
</evidence>
<gene>
    <name evidence="7" type="ORF">GCM10007392_00410</name>
</gene>
<dbReference type="InterPro" id="IPR023353">
    <property type="entry name" value="LemA-like_dom_sf"/>
</dbReference>
<comment type="caution">
    <text evidence="7">The sequence shown here is derived from an EMBL/GenBank/DDBJ whole genome shotgun (WGS) entry which is preliminary data.</text>
</comment>
<keyword evidence="4 6" id="KW-1133">Transmembrane helix</keyword>
<dbReference type="InterPro" id="IPR007156">
    <property type="entry name" value="MamQ_LemA"/>
</dbReference>
<dbReference type="PANTHER" id="PTHR34478">
    <property type="entry name" value="PROTEIN LEMA"/>
    <property type="match status" value="1"/>
</dbReference>
<sequence>MDSWLSTAITWGVPLIIVIFLVLVYNRLVALRNRFKNAFSQIDVQLQRRHDLIPNLVESAKTYMSHERETLENVISARNQAVGAQKAAAADPTDGSLVEKLSQAEGLLTGALGRLFAVSEDYPDLKADGTIRDLMESLESTENKVAFARQAYNDAVMNYQTYKESFPNNFIANVTGFKNAALFELENPEARQAPKVQF</sequence>
<dbReference type="EMBL" id="BMXR01000001">
    <property type="protein sequence ID" value="GGX38205.1"/>
    <property type="molecule type" value="Genomic_DNA"/>
</dbReference>
<proteinExistence type="inferred from homology"/>